<name>A0A918K1L6_9GAMM</name>
<dbReference type="SUPFAM" id="SSF51621">
    <property type="entry name" value="Phosphoenolpyruvate/pyruvate domain"/>
    <property type="match status" value="1"/>
</dbReference>
<dbReference type="PROSITE" id="PS00742">
    <property type="entry name" value="PEP_ENZYMES_2"/>
    <property type="match status" value="1"/>
</dbReference>
<evidence type="ECO:0000256" key="13">
    <source>
        <dbReference type="ARBA" id="ARBA00022842"/>
    </source>
</evidence>
<dbReference type="GO" id="GO:0008965">
    <property type="term" value="F:phosphoenolpyruvate-protein phosphotransferase activity"/>
    <property type="evidence" value="ECO:0007669"/>
    <property type="project" value="UniProtKB-EC"/>
</dbReference>
<dbReference type="SUPFAM" id="SSF52009">
    <property type="entry name" value="Phosphohistidine domain"/>
    <property type="match status" value="1"/>
</dbReference>
<dbReference type="NCBIfam" id="NF008283">
    <property type="entry name" value="PRK11061.1"/>
    <property type="match status" value="1"/>
</dbReference>
<dbReference type="SUPFAM" id="SSF47831">
    <property type="entry name" value="Enzyme I of the PEP:sugar phosphotransferase system HPr-binding (sub)domain"/>
    <property type="match status" value="1"/>
</dbReference>
<keyword evidence="8" id="KW-0762">Sugar transport</keyword>
<dbReference type="Pfam" id="PF02896">
    <property type="entry name" value="PEP-utilizers_C"/>
    <property type="match status" value="1"/>
</dbReference>
<reference evidence="15" key="2">
    <citation type="submission" date="2020-09" db="EMBL/GenBank/DDBJ databases">
        <authorList>
            <person name="Sun Q."/>
            <person name="Kim S."/>
        </authorList>
    </citation>
    <scope>NUCLEOTIDE SEQUENCE</scope>
    <source>
        <strain evidence="15">KCTC 22169</strain>
    </source>
</reference>
<dbReference type="PRINTS" id="PR01736">
    <property type="entry name" value="PHPHTRNFRASE"/>
</dbReference>
<dbReference type="InterPro" id="IPR029016">
    <property type="entry name" value="GAF-like_dom_sf"/>
</dbReference>
<evidence type="ECO:0000256" key="3">
    <source>
        <dbReference type="ARBA" id="ARBA00004496"/>
    </source>
</evidence>
<dbReference type="InterPro" id="IPR000121">
    <property type="entry name" value="PEP_util_C"/>
</dbReference>
<dbReference type="RefSeq" id="WP_189606994.1">
    <property type="nucleotide sequence ID" value="NZ_BMXR01000001.1"/>
</dbReference>
<dbReference type="InterPro" id="IPR040442">
    <property type="entry name" value="Pyrv_kinase-like_dom_sf"/>
</dbReference>
<dbReference type="Gene3D" id="1.10.274.10">
    <property type="entry name" value="PtsI, HPr-binding domain"/>
    <property type="match status" value="1"/>
</dbReference>
<dbReference type="InterPro" id="IPR008279">
    <property type="entry name" value="PEP-util_enz_mobile_dom"/>
</dbReference>
<dbReference type="EC" id="2.7.3.9" evidence="5"/>
<comment type="caution">
    <text evidence="15">The sequence shown here is derived from an EMBL/GenBank/DDBJ whole genome shotgun (WGS) entry which is preliminary data.</text>
</comment>
<dbReference type="Pfam" id="PF00391">
    <property type="entry name" value="PEP-utilizers"/>
    <property type="match status" value="1"/>
</dbReference>
<keyword evidence="9" id="KW-0808">Transferase</keyword>
<dbReference type="AlphaFoldDB" id="A0A918K1L6"/>
<keyword evidence="16" id="KW-1185">Reference proteome</keyword>
<keyword evidence="7" id="KW-0963">Cytoplasm</keyword>
<dbReference type="InterPro" id="IPR003018">
    <property type="entry name" value="GAF"/>
</dbReference>
<evidence type="ECO:0000256" key="12">
    <source>
        <dbReference type="ARBA" id="ARBA00022777"/>
    </source>
</evidence>
<gene>
    <name evidence="15" type="primary">ptsP</name>
    <name evidence="15" type="ORF">GCM10007392_06090</name>
</gene>
<dbReference type="InterPro" id="IPR050499">
    <property type="entry name" value="PEP-utilizing_PTS_enzyme"/>
</dbReference>
<comment type="subcellular location">
    <subcellularLocation>
        <location evidence="3">Cytoplasm</location>
    </subcellularLocation>
</comment>
<dbReference type="NCBIfam" id="TIGR01417">
    <property type="entry name" value="PTS_I_fam"/>
    <property type="match status" value="1"/>
</dbReference>
<dbReference type="InterPro" id="IPR015813">
    <property type="entry name" value="Pyrv/PenolPyrv_kinase-like_dom"/>
</dbReference>
<evidence type="ECO:0000256" key="10">
    <source>
        <dbReference type="ARBA" id="ARBA00022683"/>
    </source>
</evidence>
<reference evidence="15" key="1">
    <citation type="journal article" date="2014" name="Int. J. Syst. Evol. Microbiol.">
        <title>Complete genome sequence of Corynebacterium casei LMG S-19264T (=DSM 44701T), isolated from a smear-ripened cheese.</title>
        <authorList>
            <consortium name="US DOE Joint Genome Institute (JGI-PGF)"/>
            <person name="Walter F."/>
            <person name="Albersmeier A."/>
            <person name="Kalinowski J."/>
            <person name="Ruckert C."/>
        </authorList>
    </citation>
    <scope>NUCLEOTIDE SEQUENCE</scope>
    <source>
        <strain evidence="15">KCTC 22169</strain>
    </source>
</reference>
<keyword evidence="11" id="KW-0479">Metal-binding</keyword>
<dbReference type="GO" id="GO:0005737">
    <property type="term" value="C:cytoplasm"/>
    <property type="evidence" value="ECO:0007669"/>
    <property type="project" value="UniProtKB-SubCell"/>
</dbReference>
<dbReference type="Pfam" id="PF01590">
    <property type="entry name" value="GAF"/>
    <property type="match status" value="1"/>
</dbReference>
<dbReference type="Pfam" id="PF05524">
    <property type="entry name" value="PEP-utilisers_N"/>
    <property type="match status" value="1"/>
</dbReference>
<evidence type="ECO:0000313" key="15">
    <source>
        <dbReference type="EMBL" id="GGX41950.1"/>
    </source>
</evidence>
<protein>
    <recommendedName>
        <fullName evidence="5">phosphoenolpyruvate--protein phosphotransferase</fullName>
        <ecNumber evidence="5">2.7.3.9</ecNumber>
    </recommendedName>
</protein>
<keyword evidence="10" id="KW-0598">Phosphotransferase system</keyword>
<evidence type="ECO:0000256" key="6">
    <source>
        <dbReference type="ARBA" id="ARBA00022448"/>
    </source>
</evidence>
<evidence type="ECO:0000256" key="7">
    <source>
        <dbReference type="ARBA" id="ARBA00022490"/>
    </source>
</evidence>
<evidence type="ECO:0000256" key="5">
    <source>
        <dbReference type="ARBA" id="ARBA00012232"/>
    </source>
</evidence>
<dbReference type="InterPro" id="IPR036637">
    <property type="entry name" value="Phosphohistidine_dom_sf"/>
</dbReference>
<dbReference type="EMBL" id="BMXR01000001">
    <property type="protein sequence ID" value="GGX41950.1"/>
    <property type="molecule type" value="Genomic_DNA"/>
</dbReference>
<proteinExistence type="inferred from homology"/>
<comment type="similarity">
    <text evidence="4">Belongs to the PEP-utilizing enzyme family.</text>
</comment>
<dbReference type="GO" id="GO:0016301">
    <property type="term" value="F:kinase activity"/>
    <property type="evidence" value="ECO:0007669"/>
    <property type="project" value="UniProtKB-KW"/>
</dbReference>
<sequence>MLNPLITAKRILQAAAQVTDSGALVRLIVERIRTALKVDVCSLYVMNEQGELVLTATLGLAENAIGKTRMTPGHGLVGTIAQRQHTLNIDHASQHPRFRYFEETGEERFEGFLGVPMIHLGQTLGVLVVQVRESRRFTEEEEAFLVTMAAHMAGSLAGNLKKAARPTADSQMPVLRFQGIKGAPGIQIAPAYVVKDDIRMEDIPERNGSGVDFERRRIQEALEETQEELDAGLDQLGAGSDTLDSLLEVYKLLLVSPELNQAIEEELETEVSASTALKRGMQRQIAVFEAMEDPYLKARAEDLRVLAVRIYRHMHEELTERIEPDHPVILVGRTINISHFTRIDRDKLVGIVSLEGSALSHTAVLANALGIPAVVGIGDEDLTTLHDTEIIVDGYRGQVVAHAPASLREEFERLTRQERALQADLSHLKTLPAETKDNVRVRLYTNTGLLADITPGLERGAEGIGLYRSEIPFMVHNTFPTEEEQVRIYRGVLTAYAPKPVVMRTLDIGGDKALPYFPIKEENPFLGWRGIRFTLDYRNILLDQIRAMLIANIETQNLQLMIPMLSREDELERFHALVDEAVAQLKEEGHPVSKPPVGIMVEVPAVLWLLPRLRDTIDFVSIGSNDLTQYLLAVDRNNPRVAKLYSHLHPAVLEALRGLVRECRRLNLPVSICGEMASDPAAVVLLLGMGVRTLSLSAFHLPRIKWLIRYLHIGDCIALLDQARDCATEAELRGLINNHLRDLGLNALIQ</sequence>
<keyword evidence="13" id="KW-0460">Magnesium</keyword>
<keyword evidence="12" id="KW-0418">Kinase</keyword>
<evidence type="ECO:0000259" key="14">
    <source>
        <dbReference type="SMART" id="SM00065"/>
    </source>
</evidence>
<feature type="domain" description="GAF" evidence="14">
    <location>
        <begin position="20"/>
        <end position="166"/>
    </location>
</feature>
<evidence type="ECO:0000256" key="9">
    <source>
        <dbReference type="ARBA" id="ARBA00022679"/>
    </source>
</evidence>
<evidence type="ECO:0000256" key="11">
    <source>
        <dbReference type="ARBA" id="ARBA00022723"/>
    </source>
</evidence>
<dbReference type="PANTHER" id="PTHR46244">
    <property type="entry name" value="PHOSPHOENOLPYRUVATE-PROTEIN PHOSPHOTRANSFERASE"/>
    <property type="match status" value="1"/>
</dbReference>
<dbReference type="InterPro" id="IPR023151">
    <property type="entry name" value="PEP_util_CS"/>
</dbReference>
<comment type="cofactor">
    <cofactor evidence="2">
        <name>Mg(2+)</name>
        <dbReference type="ChEBI" id="CHEBI:18420"/>
    </cofactor>
</comment>
<comment type="catalytic activity">
    <reaction evidence="1">
        <text>L-histidyl-[protein] + phosphoenolpyruvate = N(pros)-phospho-L-histidyl-[protein] + pyruvate</text>
        <dbReference type="Rhea" id="RHEA:23880"/>
        <dbReference type="Rhea" id="RHEA-COMP:9745"/>
        <dbReference type="Rhea" id="RHEA-COMP:9746"/>
        <dbReference type="ChEBI" id="CHEBI:15361"/>
        <dbReference type="ChEBI" id="CHEBI:29979"/>
        <dbReference type="ChEBI" id="CHEBI:58702"/>
        <dbReference type="ChEBI" id="CHEBI:64837"/>
        <dbReference type="EC" id="2.7.3.9"/>
    </reaction>
</comment>
<dbReference type="Proteomes" id="UP000626148">
    <property type="component" value="Unassembled WGS sequence"/>
</dbReference>
<dbReference type="SUPFAM" id="SSF55781">
    <property type="entry name" value="GAF domain-like"/>
    <property type="match status" value="1"/>
</dbReference>
<evidence type="ECO:0000256" key="2">
    <source>
        <dbReference type="ARBA" id="ARBA00001946"/>
    </source>
</evidence>
<keyword evidence="6" id="KW-0813">Transport</keyword>
<dbReference type="SMART" id="SM00065">
    <property type="entry name" value="GAF"/>
    <property type="match status" value="1"/>
</dbReference>
<dbReference type="Gene3D" id="3.30.450.40">
    <property type="match status" value="1"/>
</dbReference>
<organism evidence="15 16">
    <name type="scientific">Saccharospirillum salsuginis</name>
    <dbReference type="NCBI Taxonomy" id="418750"/>
    <lineage>
        <taxon>Bacteria</taxon>
        <taxon>Pseudomonadati</taxon>
        <taxon>Pseudomonadota</taxon>
        <taxon>Gammaproteobacteria</taxon>
        <taxon>Oceanospirillales</taxon>
        <taxon>Saccharospirillaceae</taxon>
        <taxon>Saccharospirillum</taxon>
    </lineage>
</organism>
<dbReference type="PANTHER" id="PTHR46244:SF1">
    <property type="entry name" value="PHOSPHOENOLPYRUVATE-DEPENDENT PHOSPHOTRANSFERASE SYSTEM"/>
    <property type="match status" value="1"/>
</dbReference>
<dbReference type="InterPro" id="IPR008731">
    <property type="entry name" value="PTS_EIN"/>
</dbReference>
<dbReference type="Gene3D" id="3.20.20.60">
    <property type="entry name" value="Phosphoenolpyruvate-binding domains"/>
    <property type="match status" value="1"/>
</dbReference>
<evidence type="ECO:0000256" key="1">
    <source>
        <dbReference type="ARBA" id="ARBA00000683"/>
    </source>
</evidence>
<accession>A0A918K1L6</accession>
<dbReference type="Gene3D" id="3.50.30.10">
    <property type="entry name" value="Phosphohistidine domain"/>
    <property type="match status" value="1"/>
</dbReference>
<dbReference type="GO" id="GO:0046872">
    <property type="term" value="F:metal ion binding"/>
    <property type="evidence" value="ECO:0007669"/>
    <property type="project" value="UniProtKB-KW"/>
</dbReference>
<evidence type="ECO:0000313" key="16">
    <source>
        <dbReference type="Proteomes" id="UP000626148"/>
    </source>
</evidence>
<dbReference type="InterPro" id="IPR036618">
    <property type="entry name" value="PtsI_HPr-bd_sf"/>
</dbReference>
<dbReference type="GO" id="GO:0009401">
    <property type="term" value="P:phosphoenolpyruvate-dependent sugar phosphotransferase system"/>
    <property type="evidence" value="ECO:0007669"/>
    <property type="project" value="UniProtKB-KW"/>
</dbReference>
<evidence type="ECO:0000256" key="4">
    <source>
        <dbReference type="ARBA" id="ARBA00007837"/>
    </source>
</evidence>
<dbReference type="InterPro" id="IPR006318">
    <property type="entry name" value="PTS_EI-like"/>
</dbReference>
<evidence type="ECO:0000256" key="8">
    <source>
        <dbReference type="ARBA" id="ARBA00022597"/>
    </source>
</evidence>